<dbReference type="Proteomes" id="UP000321793">
    <property type="component" value="Unassembled WGS sequence"/>
</dbReference>
<gene>
    <name evidence="2" type="ORF">KLO01_17170</name>
</gene>
<proteinExistence type="predicted"/>
<sequence length="72" mass="7679">MELGRGGVVAVAQDPHEGGDDDDESDRTDEPQQRVIHGHDRSGTGADGGSWRPPNAATPSWQSHHRRAAARG</sequence>
<feature type="region of interest" description="Disordered" evidence="1">
    <location>
        <begin position="1"/>
        <end position="72"/>
    </location>
</feature>
<keyword evidence="3" id="KW-1185">Reference proteome</keyword>
<evidence type="ECO:0000313" key="2">
    <source>
        <dbReference type="EMBL" id="GEQ13670.1"/>
    </source>
</evidence>
<evidence type="ECO:0000256" key="1">
    <source>
        <dbReference type="SAM" id="MobiDB-lite"/>
    </source>
</evidence>
<feature type="compositionally biased region" description="Basic and acidic residues" evidence="1">
    <location>
        <begin position="28"/>
        <end position="42"/>
    </location>
</feature>
<dbReference type="AlphaFoldDB" id="A0A512T0J0"/>
<evidence type="ECO:0000313" key="3">
    <source>
        <dbReference type="Proteomes" id="UP000321793"/>
    </source>
</evidence>
<protein>
    <submittedName>
        <fullName evidence="2">Uncharacterized protein</fullName>
    </submittedName>
</protein>
<feature type="compositionally biased region" description="Basic residues" evidence="1">
    <location>
        <begin position="63"/>
        <end position="72"/>
    </location>
</feature>
<accession>A0A512T0J0</accession>
<organism evidence="2 3">
    <name type="scientific">Knoellia locipacati</name>
    <dbReference type="NCBI Taxonomy" id="882824"/>
    <lineage>
        <taxon>Bacteria</taxon>
        <taxon>Bacillati</taxon>
        <taxon>Actinomycetota</taxon>
        <taxon>Actinomycetes</taxon>
        <taxon>Micrococcales</taxon>
        <taxon>Intrasporangiaceae</taxon>
        <taxon>Knoellia</taxon>
    </lineage>
</organism>
<dbReference type="EMBL" id="BKBA01000008">
    <property type="protein sequence ID" value="GEQ13670.1"/>
    <property type="molecule type" value="Genomic_DNA"/>
</dbReference>
<name>A0A512T0J0_9MICO</name>
<reference evidence="2 3" key="1">
    <citation type="submission" date="2019-07" db="EMBL/GenBank/DDBJ databases">
        <title>Whole genome shotgun sequence of Knoellia locipacati NBRC 109775.</title>
        <authorList>
            <person name="Hosoyama A."/>
            <person name="Uohara A."/>
            <person name="Ohji S."/>
            <person name="Ichikawa N."/>
        </authorList>
    </citation>
    <scope>NUCLEOTIDE SEQUENCE [LARGE SCALE GENOMIC DNA]</scope>
    <source>
        <strain evidence="2 3">NBRC 109775</strain>
    </source>
</reference>
<comment type="caution">
    <text evidence="2">The sequence shown here is derived from an EMBL/GenBank/DDBJ whole genome shotgun (WGS) entry which is preliminary data.</text>
</comment>